<dbReference type="PANTHER" id="PTHR33711:SF7">
    <property type="entry name" value="INTRADIOL RING-CLEAVAGE DIOXYGENASES DOMAIN-CONTAINING PROTEIN-RELATED"/>
    <property type="match status" value="1"/>
</dbReference>
<dbReference type="InterPro" id="IPR015889">
    <property type="entry name" value="Intradiol_dOase_core"/>
</dbReference>
<name>A0A4R0HJ53_9ACTN</name>
<dbReference type="GO" id="GO:0018576">
    <property type="term" value="F:catechol 1,2-dioxygenase activity"/>
    <property type="evidence" value="ECO:0007669"/>
    <property type="project" value="InterPro"/>
</dbReference>
<dbReference type="InterPro" id="IPR000627">
    <property type="entry name" value="Intradiol_dOase_C"/>
</dbReference>
<dbReference type="EMBL" id="SJJZ01000001">
    <property type="protein sequence ID" value="TCC11397.1"/>
    <property type="molecule type" value="Genomic_DNA"/>
</dbReference>
<dbReference type="PANTHER" id="PTHR33711">
    <property type="entry name" value="DIOXYGENASE, PUTATIVE (AFU_ORTHOLOGUE AFUA_2G02910)-RELATED"/>
    <property type="match status" value="1"/>
</dbReference>
<evidence type="ECO:0000256" key="4">
    <source>
        <dbReference type="ARBA" id="ARBA00022964"/>
    </source>
</evidence>
<evidence type="ECO:0000259" key="7">
    <source>
        <dbReference type="Pfam" id="PF00775"/>
    </source>
</evidence>
<gene>
    <name evidence="9" type="ORF">E0H45_08995</name>
</gene>
<evidence type="ECO:0000256" key="3">
    <source>
        <dbReference type="ARBA" id="ARBA00022723"/>
    </source>
</evidence>
<organism evidence="9 10">
    <name type="scientific">Kribbella soli</name>
    <dbReference type="NCBI Taxonomy" id="1124743"/>
    <lineage>
        <taxon>Bacteria</taxon>
        <taxon>Bacillati</taxon>
        <taxon>Actinomycetota</taxon>
        <taxon>Actinomycetes</taxon>
        <taxon>Propionibacteriales</taxon>
        <taxon>Kribbellaceae</taxon>
        <taxon>Kribbella</taxon>
    </lineage>
</organism>
<dbReference type="InterPro" id="IPR050770">
    <property type="entry name" value="Intradiol_RC_Dioxygenase"/>
</dbReference>
<evidence type="ECO:0000256" key="2">
    <source>
        <dbReference type="ARBA" id="ARBA00007825"/>
    </source>
</evidence>
<dbReference type="SUPFAM" id="SSF49482">
    <property type="entry name" value="Aromatic compound dioxygenase"/>
    <property type="match status" value="1"/>
</dbReference>
<dbReference type="AlphaFoldDB" id="A0A4R0HJ53"/>
<protein>
    <submittedName>
        <fullName evidence="9">Hydroxyquinol 1,2-dioxygenase</fullName>
    </submittedName>
</protein>
<evidence type="ECO:0000256" key="5">
    <source>
        <dbReference type="ARBA" id="ARBA00023002"/>
    </source>
</evidence>
<proteinExistence type="inferred from homology"/>
<dbReference type="CDD" id="cd03461">
    <property type="entry name" value="1_2-HQD"/>
    <property type="match status" value="1"/>
</dbReference>
<sequence>MDLQGDDLTAAVVASFGDSPSDRYREVMSALVRHLHAFAREVDLTEDEYFTAIDFLTRTGQISTGTRQEFVLLADVLGLSMLTVGLGNRTPPGATQSTVFGPFFVEGSPEVQLGGDISNGAPGQPCLVSGRVLNTKGEPIPQALVETWQADEDGFYDVQKELDGPQNRAHLTTDADGNYRFWAVRPVAYPIPDDGPVGELLRAGGRGPMRPAHIHFMVTAPGYSRLITHVFAAGDEYLDTDAVFGVKHSLIADFAEHPAGTEAPDGSTPEQPYYTVDYDLVLATTEEAQQ</sequence>
<dbReference type="RefSeq" id="WP_131336003.1">
    <property type="nucleotide sequence ID" value="NZ_SJJZ01000001.1"/>
</dbReference>
<feature type="domain" description="Intradiol ring-cleavage dioxygenases" evidence="7">
    <location>
        <begin position="101"/>
        <end position="282"/>
    </location>
</feature>
<evidence type="ECO:0000313" key="9">
    <source>
        <dbReference type="EMBL" id="TCC11397.1"/>
    </source>
</evidence>
<keyword evidence="4 9" id="KW-0223">Dioxygenase</keyword>
<dbReference type="OrthoDB" id="9800887at2"/>
<accession>A0A4R0HJ53</accession>
<dbReference type="Proteomes" id="UP000292346">
    <property type="component" value="Unassembled WGS sequence"/>
</dbReference>
<dbReference type="GO" id="GO:0009712">
    <property type="term" value="P:catechol-containing compound metabolic process"/>
    <property type="evidence" value="ECO:0007669"/>
    <property type="project" value="InterPro"/>
</dbReference>
<comment type="similarity">
    <text evidence="2">Belongs to the intradiol ring-cleavage dioxygenase family.</text>
</comment>
<keyword evidence="3" id="KW-0479">Metal-binding</keyword>
<dbReference type="Pfam" id="PF04444">
    <property type="entry name" value="Dioxygenase_N"/>
    <property type="match status" value="1"/>
</dbReference>
<reference evidence="9 10" key="1">
    <citation type="submission" date="2019-02" db="EMBL/GenBank/DDBJ databases">
        <title>Kribbella capetownensis sp. nov. and Kribbella speibonae sp. nov., isolated from soil.</title>
        <authorList>
            <person name="Curtis S.M."/>
            <person name="Norton I."/>
            <person name="Everest G.J."/>
            <person name="Meyers P.R."/>
        </authorList>
    </citation>
    <scope>NUCLEOTIDE SEQUENCE [LARGE SCALE GENOMIC DNA]</scope>
    <source>
        <strain evidence="9 10">KCTC 29219</strain>
    </source>
</reference>
<dbReference type="Pfam" id="PF00775">
    <property type="entry name" value="Dioxygenase_C"/>
    <property type="match status" value="1"/>
</dbReference>
<keyword evidence="5" id="KW-0560">Oxidoreductase</keyword>
<dbReference type="Gene3D" id="2.60.130.10">
    <property type="entry name" value="Aromatic compound dioxygenase"/>
    <property type="match status" value="1"/>
</dbReference>
<evidence type="ECO:0000259" key="8">
    <source>
        <dbReference type="Pfam" id="PF04444"/>
    </source>
</evidence>
<evidence type="ECO:0000313" key="10">
    <source>
        <dbReference type="Proteomes" id="UP000292346"/>
    </source>
</evidence>
<comment type="cofactor">
    <cofactor evidence="1">
        <name>Fe(3+)</name>
        <dbReference type="ChEBI" id="CHEBI:29034"/>
    </cofactor>
</comment>
<keyword evidence="6" id="KW-0408">Iron</keyword>
<evidence type="ECO:0000256" key="6">
    <source>
        <dbReference type="ARBA" id="ARBA00023004"/>
    </source>
</evidence>
<dbReference type="InterPro" id="IPR039390">
    <property type="entry name" value="1_2-HQD/HQD"/>
</dbReference>
<dbReference type="InterPro" id="IPR007535">
    <property type="entry name" value="Catechol_dOase_N"/>
</dbReference>
<feature type="domain" description="Catechol dioxygenase N-terminal" evidence="8">
    <location>
        <begin position="22"/>
        <end position="94"/>
    </location>
</feature>
<evidence type="ECO:0000256" key="1">
    <source>
        <dbReference type="ARBA" id="ARBA00001965"/>
    </source>
</evidence>
<keyword evidence="10" id="KW-1185">Reference proteome</keyword>
<dbReference type="GO" id="GO:0008199">
    <property type="term" value="F:ferric iron binding"/>
    <property type="evidence" value="ECO:0007669"/>
    <property type="project" value="InterPro"/>
</dbReference>
<comment type="caution">
    <text evidence="9">The sequence shown here is derived from an EMBL/GenBank/DDBJ whole genome shotgun (WGS) entry which is preliminary data.</text>
</comment>